<evidence type="ECO:0000313" key="1">
    <source>
        <dbReference type="EMBL" id="KAK5625153.1"/>
    </source>
</evidence>
<reference evidence="1 2" key="1">
    <citation type="submission" date="2023-10" db="EMBL/GenBank/DDBJ databases">
        <title>Draft genome sequence of Xylaria bambusicola isolate GMP-LS, the root and basal stem rot pathogen of sugarcane in Indonesia.</title>
        <authorList>
            <person name="Selvaraj P."/>
            <person name="Muralishankar V."/>
            <person name="Muruganantham S."/>
            <person name="Sp S."/>
            <person name="Haryani S."/>
            <person name="Lau K.J.X."/>
            <person name="Naqvi N.I."/>
        </authorList>
    </citation>
    <scope>NUCLEOTIDE SEQUENCE [LARGE SCALE GENOMIC DNA]</scope>
    <source>
        <strain evidence="1">GMP-LS</strain>
    </source>
</reference>
<gene>
    <name evidence="1" type="ORF">RRF57_000869</name>
</gene>
<organism evidence="1 2">
    <name type="scientific">Xylaria bambusicola</name>
    <dbReference type="NCBI Taxonomy" id="326684"/>
    <lineage>
        <taxon>Eukaryota</taxon>
        <taxon>Fungi</taxon>
        <taxon>Dikarya</taxon>
        <taxon>Ascomycota</taxon>
        <taxon>Pezizomycotina</taxon>
        <taxon>Sordariomycetes</taxon>
        <taxon>Xylariomycetidae</taxon>
        <taxon>Xylariales</taxon>
        <taxon>Xylariaceae</taxon>
        <taxon>Xylaria</taxon>
    </lineage>
</organism>
<accession>A0AAN7UAX6</accession>
<comment type="caution">
    <text evidence="1">The sequence shown here is derived from an EMBL/GenBank/DDBJ whole genome shotgun (WGS) entry which is preliminary data.</text>
</comment>
<name>A0AAN7UAX6_9PEZI</name>
<dbReference type="AlphaFoldDB" id="A0AAN7UAX6"/>
<sequence>MQKAPTVDELSQTTSMVFIRLLSPRRPLPVSSARASQAGLGEARNGADGTVIMSQSSVISTC</sequence>
<proteinExistence type="predicted"/>
<keyword evidence="2" id="KW-1185">Reference proteome</keyword>
<evidence type="ECO:0000313" key="2">
    <source>
        <dbReference type="Proteomes" id="UP001305414"/>
    </source>
</evidence>
<protein>
    <submittedName>
        <fullName evidence="1">Uncharacterized protein</fullName>
    </submittedName>
</protein>
<dbReference type="Proteomes" id="UP001305414">
    <property type="component" value="Unassembled WGS sequence"/>
</dbReference>
<dbReference type="EMBL" id="JAWHQM010000002">
    <property type="protein sequence ID" value="KAK5625153.1"/>
    <property type="molecule type" value="Genomic_DNA"/>
</dbReference>